<evidence type="ECO:0000313" key="14">
    <source>
        <dbReference type="EMBL" id="RDY67358.1"/>
    </source>
</evidence>
<dbReference type="Proteomes" id="UP000256829">
    <property type="component" value="Unassembled WGS sequence"/>
</dbReference>
<dbReference type="Gene3D" id="3.30.565.10">
    <property type="entry name" value="Histidine kinase-like ATPase, C-terminal domain"/>
    <property type="match status" value="1"/>
</dbReference>
<keyword evidence="9" id="KW-0418">Kinase</keyword>
<evidence type="ECO:0000259" key="12">
    <source>
        <dbReference type="PROSITE" id="PS50112"/>
    </source>
</evidence>
<accession>A0A3D8VEV2</accession>
<keyword evidence="11" id="KW-0843">Virulence</keyword>
<evidence type="ECO:0000256" key="1">
    <source>
        <dbReference type="ARBA" id="ARBA00000085"/>
    </source>
</evidence>
<feature type="domain" description="PAC" evidence="13">
    <location>
        <begin position="90"/>
        <end position="142"/>
    </location>
</feature>
<keyword evidence="3" id="KW-0597">Phosphoprotein</keyword>
<evidence type="ECO:0000256" key="8">
    <source>
        <dbReference type="ARBA" id="ARBA00022741"/>
    </source>
</evidence>
<keyword evidence="7" id="KW-0677">Repeat</keyword>
<evidence type="ECO:0000256" key="3">
    <source>
        <dbReference type="ARBA" id="ARBA00022553"/>
    </source>
</evidence>
<proteinExistence type="predicted"/>
<dbReference type="RefSeq" id="WP_115842125.1">
    <property type="nucleotide sequence ID" value="NZ_CP183976.1"/>
</dbReference>
<dbReference type="Pfam" id="PF07536">
    <property type="entry name" value="HWE_HK"/>
    <property type="match status" value="1"/>
</dbReference>
<dbReference type="InterPro" id="IPR011102">
    <property type="entry name" value="Sig_transdc_His_kinase_HWE"/>
</dbReference>
<dbReference type="InterPro" id="IPR000014">
    <property type="entry name" value="PAS"/>
</dbReference>
<dbReference type="EMBL" id="QTJR01000005">
    <property type="protein sequence ID" value="RDY67358.1"/>
    <property type="molecule type" value="Genomic_DNA"/>
</dbReference>
<dbReference type="Pfam" id="PF08448">
    <property type="entry name" value="PAS_4"/>
    <property type="match status" value="1"/>
</dbReference>
<evidence type="ECO:0000256" key="2">
    <source>
        <dbReference type="ARBA" id="ARBA00012438"/>
    </source>
</evidence>
<keyword evidence="15" id="KW-1185">Reference proteome</keyword>
<dbReference type="InterPro" id="IPR013656">
    <property type="entry name" value="PAS_4"/>
</dbReference>
<organism evidence="14 15">
    <name type="scientific">Lysobacter soli</name>
    <dbReference type="NCBI Taxonomy" id="453783"/>
    <lineage>
        <taxon>Bacteria</taxon>
        <taxon>Pseudomonadati</taxon>
        <taxon>Pseudomonadota</taxon>
        <taxon>Gammaproteobacteria</taxon>
        <taxon>Lysobacterales</taxon>
        <taxon>Lysobacteraceae</taxon>
        <taxon>Lysobacter</taxon>
    </lineage>
</organism>
<reference evidence="14 15" key="1">
    <citation type="submission" date="2018-08" db="EMBL/GenBank/DDBJ databases">
        <title>Lysobacter soli KCTC 22011, whole genome shotgun sequence.</title>
        <authorList>
            <person name="Zhang X."/>
            <person name="Feng G."/>
            <person name="Zhu H."/>
        </authorList>
    </citation>
    <scope>NUCLEOTIDE SEQUENCE [LARGE SCALE GENOMIC DNA]</scope>
    <source>
        <strain evidence="14 15">KCTC 22011</strain>
    </source>
</reference>
<dbReference type="PANTHER" id="PTHR41523:SF7">
    <property type="entry name" value="HISTIDINE KINASE"/>
    <property type="match status" value="1"/>
</dbReference>
<keyword evidence="5" id="KW-0288">FMN</keyword>
<keyword evidence="8" id="KW-0547">Nucleotide-binding</keyword>
<evidence type="ECO:0000256" key="5">
    <source>
        <dbReference type="ARBA" id="ARBA00022643"/>
    </source>
</evidence>
<dbReference type="PANTHER" id="PTHR41523">
    <property type="entry name" value="TWO-COMPONENT SYSTEM SENSOR PROTEIN"/>
    <property type="match status" value="1"/>
</dbReference>
<evidence type="ECO:0000256" key="9">
    <source>
        <dbReference type="ARBA" id="ARBA00022777"/>
    </source>
</evidence>
<dbReference type="GO" id="GO:0004673">
    <property type="term" value="F:protein histidine kinase activity"/>
    <property type="evidence" value="ECO:0007669"/>
    <property type="project" value="UniProtKB-EC"/>
</dbReference>
<dbReference type="InterPro" id="IPR036890">
    <property type="entry name" value="HATPase_C_sf"/>
</dbReference>
<dbReference type="Gene3D" id="3.30.450.20">
    <property type="entry name" value="PAS domain"/>
    <property type="match status" value="1"/>
</dbReference>
<dbReference type="SMART" id="SM00911">
    <property type="entry name" value="HWE_HK"/>
    <property type="match status" value="1"/>
</dbReference>
<dbReference type="InterPro" id="IPR035965">
    <property type="entry name" value="PAS-like_dom_sf"/>
</dbReference>
<feature type="domain" description="PAS" evidence="12">
    <location>
        <begin position="16"/>
        <end position="87"/>
    </location>
</feature>
<sequence>MNDLAHAYDPAAASAKLRLYEAIMQATPDLVYVFDLQHRFIYANDALLTMWGRSWDDAIGRTCLELGYEPWHAAMHDREIEQVIATGRPIRGDVPFPHTTKGVRIYDYIFTPVFDPDGRVEAIAGTTRDVTERQEHEKHMQLMVNELNHRVKNTLAMVQSLVFQTLDGAPDPDEAREKIESRLLALSDAHNILTRENWQGADIADIVEGAASLFQQRAGERFDITGPTAILEPRRTVALAMALHELCTNAIKHGALSVPGGRVGIHWEFDATRSAVQLHWKETGGPEVTPPTQFGFGSTLLRRGLKHDLGGEATLAFERDGLRCDIVIPFTSP</sequence>
<comment type="caution">
    <text evidence="14">The sequence shown here is derived from an EMBL/GenBank/DDBJ whole genome shotgun (WGS) entry which is preliminary data.</text>
</comment>
<dbReference type="CDD" id="cd00130">
    <property type="entry name" value="PAS"/>
    <property type="match status" value="1"/>
</dbReference>
<dbReference type="InterPro" id="IPR000700">
    <property type="entry name" value="PAS-assoc_C"/>
</dbReference>
<dbReference type="SMART" id="SM00091">
    <property type="entry name" value="PAS"/>
    <property type="match status" value="1"/>
</dbReference>
<evidence type="ECO:0000256" key="11">
    <source>
        <dbReference type="ARBA" id="ARBA00023026"/>
    </source>
</evidence>
<name>A0A3D8VEV2_9GAMM</name>
<protein>
    <recommendedName>
        <fullName evidence="2">histidine kinase</fullName>
        <ecNumber evidence="2">2.7.13.3</ecNumber>
    </recommendedName>
</protein>
<evidence type="ECO:0000256" key="7">
    <source>
        <dbReference type="ARBA" id="ARBA00022737"/>
    </source>
</evidence>
<evidence type="ECO:0000256" key="4">
    <source>
        <dbReference type="ARBA" id="ARBA00022630"/>
    </source>
</evidence>
<dbReference type="GO" id="GO:0005524">
    <property type="term" value="F:ATP binding"/>
    <property type="evidence" value="ECO:0007669"/>
    <property type="project" value="UniProtKB-KW"/>
</dbReference>
<comment type="catalytic activity">
    <reaction evidence="1">
        <text>ATP + protein L-histidine = ADP + protein N-phospho-L-histidine.</text>
        <dbReference type="EC" id="2.7.13.3"/>
    </reaction>
</comment>
<dbReference type="NCBIfam" id="TIGR00229">
    <property type="entry name" value="sensory_box"/>
    <property type="match status" value="1"/>
</dbReference>
<evidence type="ECO:0000256" key="10">
    <source>
        <dbReference type="ARBA" id="ARBA00022840"/>
    </source>
</evidence>
<dbReference type="PROSITE" id="PS50113">
    <property type="entry name" value="PAC"/>
    <property type="match status" value="1"/>
</dbReference>
<dbReference type="AlphaFoldDB" id="A0A3D8VEV2"/>
<keyword evidence="6" id="KW-0808">Transferase</keyword>
<gene>
    <name evidence="14" type="ORF">DX912_08740</name>
</gene>
<keyword evidence="10" id="KW-0067">ATP-binding</keyword>
<evidence type="ECO:0000259" key="13">
    <source>
        <dbReference type="PROSITE" id="PS50113"/>
    </source>
</evidence>
<dbReference type="EC" id="2.7.13.3" evidence="2"/>
<evidence type="ECO:0000313" key="15">
    <source>
        <dbReference type="Proteomes" id="UP000256829"/>
    </source>
</evidence>
<keyword evidence="4" id="KW-0285">Flavoprotein</keyword>
<dbReference type="SUPFAM" id="SSF55874">
    <property type="entry name" value="ATPase domain of HSP90 chaperone/DNA topoisomerase II/histidine kinase"/>
    <property type="match status" value="1"/>
</dbReference>
<evidence type="ECO:0000256" key="6">
    <source>
        <dbReference type="ARBA" id="ARBA00022679"/>
    </source>
</evidence>
<dbReference type="PROSITE" id="PS50112">
    <property type="entry name" value="PAS"/>
    <property type="match status" value="1"/>
</dbReference>
<dbReference type="SUPFAM" id="SSF55785">
    <property type="entry name" value="PYP-like sensor domain (PAS domain)"/>
    <property type="match status" value="1"/>
</dbReference>